<dbReference type="GO" id="GO:0008270">
    <property type="term" value="F:zinc ion binding"/>
    <property type="evidence" value="ECO:0007669"/>
    <property type="project" value="UniProtKB-KW"/>
</dbReference>
<dbReference type="InterPro" id="IPR007527">
    <property type="entry name" value="Znf_SWIM"/>
</dbReference>
<accession>A0A9W7IB66</accession>
<organism evidence="6 7">
    <name type="scientific">Hibiscus trionum</name>
    <name type="common">Flower of an hour</name>
    <dbReference type="NCBI Taxonomy" id="183268"/>
    <lineage>
        <taxon>Eukaryota</taxon>
        <taxon>Viridiplantae</taxon>
        <taxon>Streptophyta</taxon>
        <taxon>Embryophyta</taxon>
        <taxon>Tracheophyta</taxon>
        <taxon>Spermatophyta</taxon>
        <taxon>Magnoliopsida</taxon>
        <taxon>eudicotyledons</taxon>
        <taxon>Gunneridae</taxon>
        <taxon>Pentapetalae</taxon>
        <taxon>rosids</taxon>
        <taxon>malvids</taxon>
        <taxon>Malvales</taxon>
        <taxon>Malvaceae</taxon>
        <taxon>Malvoideae</taxon>
        <taxon>Hibiscus</taxon>
    </lineage>
</organism>
<reference evidence="6" key="1">
    <citation type="submission" date="2023-05" db="EMBL/GenBank/DDBJ databases">
        <title>Genome and transcriptome analyses reveal genes involved in the formation of fine ridges on petal epidermal cells in Hibiscus trionum.</title>
        <authorList>
            <person name="Koshimizu S."/>
            <person name="Masuda S."/>
            <person name="Ishii T."/>
            <person name="Shirasu K."/>
            <person name="Hoshino A."/>
            <person name="Arita M."/>
        </authorList>
    </citation>
    <scope>NUCLEOTIDE SEQUENCE</scope>
    <source>
        <strain evidence="6">Hamamatsu line</strain>
    </source>
</reference>
<evidence type="ECO:0000259" key="5">
    <source>
        <dbReference type="PROSITE" id="PS50966"/>
    </source>
</evidence>
<keyword evidence="1" id="KW-0479">Metal-binding</keyword>
<dbReference type="OrthoDB" id="1000680at2759"/>
<dbReference type="InterPro" id="IPR006564">
    <property type="entry name" value="Znf_PMZ"/>
</dbReference>
<evidence type="ECO:0000256" key="1">
    <source>
        <dbReference type="ARBA" id="ARBA00022723"/>
    </source>
</evidence>
<evidence type="ECO:0000256" key="3">
    <source>
        <dbReference type="ARBA" id="ARBA00022833"/>
    </source>
</evidence>
<keyword evidence="3" id="KW-0862">Zinc</keyword>
<name>A0A9W7IB66_HIBTR</name>
<evidence type="ECO:0000256" key="2">
    <source>
        <dbReference type="ARBA" id="ARBA00022771"/>
    </source>
</evidence>
<evidence type="ECO:0000313" key="6">
    <source>
        <dbReference type="EMBL" id="GMI91075.1"/>
    </source>
</evidence>
<dbReference type="Proteomes" id="UP001165190">
    <property type="component" value="Unassembled WGS sequence"/>
</dbReference>
<dbReference type="AlphaFoldDB" id="A0A9W7IB66"/>
<evidence type="ECO:0000256" key="4">
    <source>
        <dbReference type="PROSITE-ProRule" id="PRU00325"/>
    </source>
</evidence>
<proteinExistence type="predicted"/>
<dbReference type="EMBL" id="BSYR01000024">
    <property type="protein sequence ID" value="GMI91075.1"/>
    <property type="molecule type" value="Genomic_DNA"/>
</dbReference>
<keyword evidence="2 4" id="KW-0863">Zinc-finger</keyword>
<comment type="caution">
    <text evidence="6">The sequence shown here is derived from an EMBL/GenBank/DDBJ whole genome shotgun (WGS) entry which is preliminary data.</text>
</comment>
<sequence length="107" mass="12437">MDLANHICSCRKWQLTGISCNHVVSAIFAIDRMPAKFVDQCYKTTTQQAIYSHMIEPVRGPNQWTPYDTCLPILPPVLKRPLKRLKKIKIKKLMKEMITIKKLKRKG</sequence>
<keyword evidence="7" id="KW-1185">Reference proteome</keyword>
<dbReference type="SMART" id="SM00575">
    <property type="entry name" value="ZnF_PMZ"/>
    <property type="match status" value="1"/>
</dbReference>
<dbReference type="PROSITE" id="PS50966">
    <property type="entry name" value="ZF_SWIM"/>
    <property type="match status" value="1"/>
</dbReference>
<protein>
    <recommendedName>
        <fullName evidence="5">SWIM-type domain-containing protein</fullName>
    </recommendedName>
</protein>
<dbReference type="Pfam" id="PF04434">
    <property type="entry name" value="SWIM"/>
    <property type="match status" value="1"/>
</dbReference>
<gene>
    <name evidence="6" type="ORF">HRI_002776800</name>
</gene>
<evidence type="ECO:0000313" key="7">
    <source>
        <dbReference type="Proteomes" id="UP001165190"/>
    </source>
</evidence>
<feature type="domain" description="SWIM-type" evidence="5">
    <location>
        <begin position="8"/>
        <end position="31"/>
    </location>
</feature>